<dbReference type="GeneID" id="5856466"/>
<dbReference type="OMA" id="MAHKCIP"/>
<dbReference type="PANTHER" id="PTHR12984:SF6">
    <property type="entry name" value="SCY1-LIKE PROTEIN 2"/>
    <property type="match status" value="1"/>
</dbReference>
<dbReference type="InterPro" id="IPR011989">
    <property type="entry name" value="ARM-like"/>
</dbReference>
<dbReference type="InterPro" id="IPR000719">
    <property type="entry name" value="Prot_kinase_dom"/>
</dbReference>
<accession>A8PUR4</accession>
<dbReference type="InterPro" id="IPR016024">
    <property type="entry name" value="ARM-type_fold"/>
</dbReference>
<dbReference type="Proteomes" id="UP000008837">
    <property type="component" value="Unassembled WGS sequence"/>
</dbReference>
<dbReference type="AlphaFoldDB" id="A8PUR4"/>
<feature type="compositionally biased region" description="Polar residues" evidence="1">
    <location>
        <begin position="682"/>
        <end position="716"/>
    </location>
</feature>
<organism evidence="3 4">
    <name type="scientific">Malassezia globosa (strain ATCC MYA-4612 / CBS 7966)</name>
    <name type="common">Dandruff-associated fungus</name>
    <dbReference type="NCBI Taxonomy" id="425265"/>
    <lineage>
        <taxon>Eukaryota</taxon>
        <taxon>Fungi</taxon>
        <taxon>Dikarya</taxon>
        <taxon>Basidiomycota</taxon>
        <taxon>Ustilaginomycotina</taxon>
        <taxon>Malasseziomycetes</taxon>
        <taxon>Malasseziales</taxon>
        <taxon>Malasseziaceae</taxon>
        <taxon>Malassezia</taxon>
    </lineage>
</organism>
<evidence type="ECO:0000259" key="2">
    <source>
        <dbReference type="PROSITE" id="PS50011"/>
    </source>
</evidence>
<feature type="compositionally biased region" description="Polar residues" evidence="1">
    <location>
        <begin position="764"/>
        <end position="776"/>
    </location>
</feature>
<comment type="caution">
    <text evidence="3">The sequence shown here is derived from an EMBL/GenBank/DDBJ whole genome shotgun (WGS) entry which is preliminary data.</text>
</comment>
<dbReference type="SMART" id="SM00220">
    <property type="entry name" value="S_TKc"/>
    <property type="match status" value="1"/>
</dbReference>
<feature type="compositionally biased region" description="Polar residues" evidence="1">
    <location>
        <begin position="724"/>
        <end position="745"/>
    </location>
</feature>
<dbReference type="Gene3D" id="1.10.510.10">
    <property type="entry name" value="Transferase(Phosphotransferase) domain 1"/>
    <property type="match status" value="1"/>
</dbReference>
<name>A8PUR4_MALGO</name>
<dbReference type="SUPFAM" id="SSF56112">
    <property type="entry name" value="Protein kinase-like (PK-like)"/>
    <property type="match status" value="1"/>
</dbReference>
<dbReference type="RefSeq" id="XP_001732160.1">
    <property type="nucleotide sequence ID" value="XM_001732108.1"/>
</dbReference>
<sequence>MTSLWTQASSLMYVQRPILTIFRGRTNISIKYAVDETRPPIWIGPWKVQSATKKTASSGHLPASAMDTLARQTVSIWMYSPVSRGAMRVKEIEHLKREVTTLSRLRHPCILEVVEPLEESRSNFMFATEQVIASSHTMMQETTNPDMQLDEVEVQKGFLQIAQGLEFLHDAKLIHTNLTSNAVVINAKGDWKLCGCAYLTNVSEITSDRHWAWEDDEHALPEMMRRDVDVMDPVYVMDHKVDPSNDMYSLGILFFMALHHGAKPYQTYGSISAMCTYVEELSSRIHTSTWDMLGSDAQNILMHLITRKDTDRYSAKMFQQLPYFNSMLVRILKFMERESFSTRSRSEQVQFLRGMYKMLPQFSMALLRRKLLPNLLEASPDKALLPYILPNVFFIAKHFSQLEFTSSVLPRLEPHFRVHDPPQCQMLLLNHTDLMVNKTTPVVFRDRVMPLFYSAFDHENVAVQENALQHIPKLCGILDFSHVKDKLLPKLTTVFSKTKTLSVKVSSLICFHAMIPLLDKVSIMDTLLPTMGRIKTREPSVMVASLAVYEALCEKVDLETKATVFLPRLWVMAMCPLLNETQFHRFIRTIKSLGETVEQEQLAHIREASHLEVQTNESAQQSASNVTPIPLNAAIASTGDIDLEALVGHARYETSVQAMENLLPSSSSMTTTTSTPSQTKSVNMTLQTETPARSKSSNTPDMSGHNSTSCTGTQSPGLFDALVPSSTRMLAPPSTVSTQLNKPQTVQPPPGWSGGMLTPESKKPTTSIPKNPSKAQWQDFDPLK</sequence>
<dbReference type="FunCoup" id="A8PUR4">
    <property type="interactions" value="488"/>
</dbReference>
<proteinExistence type="predicted"/>
<dbReference type="EMBL" id="AAYY01000002">
    <property type="protein sequence ID" value="EDP44946.1"/>
    <property type="molecule type" value="Genomic_DNA"/>
</dbReference>
<dbReference type="OrthoDB" id="79687at2759"/>
<feature type="domain" description="Protein kinase" evidence="2">
    <location>
        <begin position="50"/>
        <end position="324"/>
    </location>
</feature>
<feature type="compositionally biased region" description="Low complexity" evidence="1">
    <location>
        <begin position="665"/>
        <end position="681"/>
    </location>
</feature>
<dbReference type="GO" id="GO:0004672">
    <property type="term" value="F:protein kinase activity"/>
    <property type="evidence" value="ECO:0007669"/>
    <property type="project" value="InterPro"/>
</dbReference>
<reference evidence="3 4" key="1">
    <citation type="journal article" date="2007" name="Proc. Natl. Acad. Sci. U.S.A.">
        <title>Dandruff-associated Malassezia genomes reveal convergent and divergent virulence traits shared with plant and human fungal pathogens.</title>
        <authorList>
            <person name="Xu J."/>
            <person name="Saunders C.W."/>
            <person name="Hu P."/>
            <person name="Grant R.A."/>
            <person name="Boekhout T."/>
            <person name="Kuramae E.E."/>
            <person name="Kronstad J.W."/>
            <person name="Deangelis Y.M."/>
            <person name="Reeder N.L."/>
            <person name="Johnstone K.R."/>
            <person name="Leland M."/>
            <person name="Fieno A.M."/>
            <person name="Begley W.M."/>
            <person name="Sun Y."/>
            <person name="Lacey M.P."/>
            <person name="Chaudhary T."/>
            <person name="Keough T."/>
            <person name="Chu L."/>
            <person name="Sears R."/>
            <person name="Yuan B."/>
            <person name="Dawson T.L.Jr."/>
        </authorList>
    </citation>
    <scope>NUCLEOTIDE SEQUENCE [LARGE SCALE GENOMIC DNA]</scope>
    <source>
        <strain evidence="4">ATCC MYA-4612 / CBS 7966</strain>
    </source>
</reference>
<evidence type="ECO:0000313" key="4">
    <source>
        <dbReference type="Proteomes" id="UP000008837"/>
    </source>
</evidence>
<dbReference type="Pfam" id="PF00069">
    <property type="entry name" value="Pkinase"/>
    <property type="match status" value="1"/>
</dbReference>
<dbReference type="PROSITE" id="PS50011">
    <property type="entry name" value="PROTEIN_KINASE_DOM"/>
    <property type="match status" value="1"/>
</dbReference>
<evidence type="ECO:0000313" key="3">
    <source>
        <dbReference type="EMBL" id="EDP44946.1"/>
    </source>
</evidence>
<dbReference type="VEuPathDB" id="FungiDB:MGL_0753"/>
<dbReference type="SUPFAM" id="SSF48371">
    <property type="entry name" value="ARM repeat"/>
    <property type="match status" value="1"/>
</dbReference>
<dbReference type="Gene3D" id="1.25.10.10">
    <property type="entry name" value="Leucine-rich Repeat Variant"/>
    <property type="match status" value="1"/>
</dbReference>
<dbReference type="InterPro" id="IPR011009">
    <property type="entry name" value="Kinase-like_dom_sf"/>
</dbReference>
<feature type="region of interest" description="Disordered" evidence="1">
    <location>
        <begin position="664"/>
        <end position="784"/>
    </location>
</feature>
<gene>
    <name evidence="3" type="ORF">MGL_0753</name>
</gene>
<protein>
    <recommendedName>
        <fullName evidence="2">Protein kinase domain-containing protein</fullName>
    </recommendedName>
</protein>
<dbReference type="GO" id="GO:0005524">
    <property type="term" value="F:ATP binding"/>
    <property type="evidence" value="ECO:0007669"/>
    <property type="project" value="InterPro"/>
</dbReference>
<dbReference type="PANTHER" id="PTHR12984">
    <property type="entry name" value="SCY1-RELATED S/T PROTEIN KINASE-LIKE"/>
    <property type="match status" value="1"/>
</dbReference>
<dbReference type="InterPro" id="IPR051177">
    <property type="entry name" value="CIK-Related_Protein"/>
</dbReference>
<dbReference type="Gene3D" id="3.30.200.20">
    <property type="entry name" value="Phosphorylase Kinase, domain 1"/>
    <property type="match status" value="1"/>
</dbReference>
<dbReference type="InParanoid" id="A8PUR4"/>
<dbReference type="KEGG" id="mgl:MGL_0753"/>
<evidence type="ECO:0000256" key="1">
    <source>
        <dbReference type="SAM" id="MobiDB-lite"/>
    </source>
</evidence>
<keyword evidence="4" id="KW-1185">Reference proteome</keyword>